<dbReference type="Proteomes" id="UP000319908">
    <property type="component" value="Unassembled WGS sequence"/>
</dbReference>
<name>A0A5C6C1V7_9BACT</name>
<sequence length="91" mass="10029">MIINGGKLAGAGTHTTCNDACFDRGSDLRAAIPLHIDILTAKLYTQVYILRFRRDVEARSHPVEDPSTESPACLTPPINKCLASSRDLVWY</sequence>
<protein>
    <submittedName>
        <fullName evidence="1">Uncharacterized protein</fullName>
    </submittedName>
</protein>
<reference evidence="1 2" key="1">
    <citation type="journal article" date="2020" name="Antonie Van Leeuwenhoek">
        <title>Rhodopirellula heiligendammensis sp. nov., Rhodopirellula pilleata sp. nov., and Rhodopirellula solitaria sp. nov. isolated from natural or artificial marine surfaces in Northern Germany and California, USA, and emended description of the genus Rhodopirellula.</title>
        <authorList>
            <person name="Kallscheuer N."/>
            <person name="Wiegand S."/>
            <person name="Jogler M."/>
            <person name="Boedeker C."/>
            <person name="Peeters S.H."/>
            <person name="Rast P."/>
            <person name="Heuer A."/>
            <person name="Jetten M.S.M."/>
            <person name="Rohde M."/>
            <person name="Jogler C."/>
        </authorList>
    </citation>
    <scope>NUCLEOTIDE SEQUENCE [LARGE SCALE GENOMIC DNA]</scope>
    <source>
        <strain evidence="1 2">Poly21</strain>
    </source>
</reference>
<evidence type="ECO:0000313" key="1">
    <source>
        <dbReference type="EMBL" id="TWU18142.1"/>
    </source>
</evidence>
<dbReference type="AlphaFoldDB" id="A0A5C6C1V7"/>
<accession>A0A5C6C1V7</accession>
<proteinExistence type="predicted"/>
<evidence type="ECO:0000313" key="2">
    <source>
        <dbReference type="Proteomes" id="UP000319908"/>
    </source>
</evidence>
<organism evidence="1 2">
    <name type="scientific">Allorhodopirellula heiligendammensis</name>
    <dbReference type="NCBI Taxonomy" id="2714739"/>
    <lineage>
        <taxon>Bacteria</taxon>
        <taxon>Pseudomonadati</taxon>
        <taxon>Planctomycetota</taxon>
        <taxon>Planctomycetia</taxon>
        <taxon>Pirellulales</taxon>
        <taxon>Pirellulaceae</taxon>
        <taxon>Allorhodopirellula</taxon>
    </lineage>
</organism>
<comment type="caution">
    <text evidence="1">The sequence shown here is derived from an EMBL/GenBank/DDBJ whole genome shotgun (WGS) entry which is preliminary data.</text>
</comment>
<keyword evidence="2" id="KW-1185">Reference proteome</keyword>
<dbReference type="EMBL" id="SJPU01000001">
    <property type="protein sequence ID" value="TWU18142.1"/>
    <property type="molecule type" value="Genomic_DNA"/>
</dbReference>
<gene>
    <name evidence="1" type="ORF">Poly21_02970</name>
</gene>